<dbReference type="GO" id="GO:0003723">
    <property type="term" value="F:RNA binding"/>
    <property type="evidence" value="ECO:0007669"/>
    <property type="project" value="UniProtKB-UniRule"/>
</dbReference>
<dbReference type="InterPro" id="IPR034192">
    <property type="entry name" value="SREK1_RRM2"/>
</dbReference>
<keyword evidence="1" id="KW-0694">RNA-binding</keyword>
<feature type="domain" description="RRM" evidence="3">
    <location>
        <begin position="829"/>
        <end position="902"/>
    </location>
</feature>
<evidence type="ECO:0000313" key="4">
    <source>
        <dbReference type="EMBL" id="GAA47167.1"/>
    </source>
</evidence>
<dbReference type="InterPro" id="IPR000504">
    <property type="entry name" value="RRM_dom"/>
</dbReference>
<keyword evidence="5" id="KW-1185">Reference proteome</keyword>
<dbReference type="PANTHER" id="PTHR32343:SF22">
    <property type="entry name" value="LD29830P"/>
    <property type="match status" value="1"/>
</dbReference>
<feature type="compositionally biased region" description="Polar residues" evidence="2">
    <location>
        <begin position="1114"/>
        <end position="1130"/>
    </location>
</feature>
<feature type="compositionally biased region" description="Polar residues" evidence="2">
    <location>
        <begin position="1159"/>
        <end position="1178"/>
    </location>
</feature>
<feature type="compositionally biased region" description="Basic residues" evidence="2">
    <location>
        <begin position="929"/>
        <end position="1032"/>
    </location>
</feature>
<accession>G7Y2I0</accession>
<proteinExistence type="predicted"/>
<dbReference type="Pfam" id="PF00076">
    <property type="entry name" value="RRM_1"/>
    <property type="match status" value="2"/>
</dbReference>
<protein>
    <submittedName>
        <fullName evidence="4">Splicing factor arginine/serine-rich 12</fullName>
    </submittedName>
</protein>
<dbReference type="Gene3D" id="3.30.70.330">
    <property type="match status" value="2"/>
</dbReference>
<name>G7Y2I0_CLOSI</name>
<reference key="2">
    <citation type="submission" date="2011-10" db="EMBL/GenBank/DDBJ databases">
        <title>The genome and transcriptome sequence of Clonorchis sinensis provide insights into the carcinogenic liver fluke.</title>
        <authorList>
            <person name="Wang X."/>
            <person name="Huang Y."/>
            <person name="Chen W."/>
            <person name="Liu H."/>
            <person name="Guo L."/>
            <person name="Chen Y."/>
            <person name="Luo F."/>
            <person name="Zhou W."/>
            <person name="Sun J."/>
            <person name="Mao Q."/>
            <person name="Liang P."/>
            <person name="Zhou C."/>
            <person name="Tian Y."/>
            <person name="Men J."/>
            <person name="Lv X."/>
            <person name="Huang L."/>
            <person name="Zhou J."/>
            <person name="Hu Y."/>
            <person name="Li R."/>
            <person name="Zhang F."/>
            <person name="Lei H."/>
            <person name="Li X."/>
            <person name="Hu X."/>
            <person name="Liang C."/>
            <person name="Xu J."/>
            <person name="Wu Z."/>
            <person name="Yu X."/>
        </authorList>
    </citation>
    <scope>NUCLEOTIDE SEQUENCE</scope>
    <source>
        <strain>Henan</strain>
    </source>
</reference>
<feature type="compositionally biased region" description="Basic and acidic residues" evidence="2">
    <location>
        <begin position="1096"/>
        <end position="1106"/>
    </location>
</feature>
<sequence>MCVHMSFGGDSANSFVMHGEKGPEDITRTAAEKDLGIRLSSNTSFSLHHEKSAQKAFAFRRMIRRTFFRITRMDFQILYGAYVRPLLEYANRVVYSGRTKDVTLIERVQQAAMKMVAGLNSVDYQTHLAVLNLFPMEYCRLRGDLILTYALFEQGLANRFFTVDPANTRRGHGEWQPLNDKNKTDPGNLGESLDPMYQSVTLRVTKTTVNVSAAFGTEERGKCRKRTAYFVRDVAAAELPEQILHFDVTLPIPRVKPVLANVLIQYYRPCIIPRPGNQISLRRWIPYCLFALLTVQAYQSVFHIPQVHCHIPVPISNALPLKELALPKHPARYFQLLYTDSLSIQGPQYPLPHLHNANSTEQKGAGRFGYCKWRLKIMEVFKRRKCGKCRQCMITTGSMRTKSVAPESRKSSSAAIEANVFNEIFRKGPILPSDKQSGEIRMADDILVRIDRCNEHQKSEQRMIALNSFAHLHIDVAVVCLGEESMNARNFRQPTNPGWDVLVTRSGKVKRRQWLEITVVSAKLWDLPAEWTKRERTVSIRKGQLLFKNLKRRIACRLRHDWAVTFWTRQREHNAEDVTTAVVGTEKNEDDGHELMSTFRGRTGIPGFICQYHPNACGRYKAVVIGLSPSSERRKALPYNTRRLSEPEGIAKATKPVSILWTAMTSTVRNKIVQVTNVSPSATTEQLRTLFGHIGVLEEFVLYPGDEKEEPASKVAYIRYHDPINAEVALHLNNTVFLDRALIVLPLVDGLETIPDEKYANLVRAPPNTAAGVLPRTADWPLDVISMVVGRPGEQVIHTIEPRLSTLVFPLYPPLPATTDGNRIEEIRRTILVTNLDPKTTGDQVLEFFNKHAEVRCVRMAGTEFDRAAYVEFTQQPSIIKAFGLMGATLNGRQIMVQHSNCAIIKPASNFPYFDEASKAAAAADAKTDHRRGRSRSRSRERRSRSRRRSSSRRRRSRSRDRRSSRSRHSRRRSRTRSRSHGRRRHSRSVSRDRRRGNRGRSKSRERRKYHRSRSRSSRRRSSRSRSRGRRADRRDRDRDRGSVRDGRDRTRDRDRRDRDYDRDRRREKDRDYHRDSKSRKHRDESPKVSTTLSESLREERRERDSVSAVGEGRNSSPVRPTSESGQSTTKHPRRDSSESSSRSENGSEMDRSPDKNSPACQNGVENDDSLSQSFLSDRSTKPVVVGVKLAGPEDMDHVSPQNTNLEAKNSPVSNESDSSGDAMDMEA</sequence>
<feature type="compositionally biased region" description="Polar residues" evidence="2">
    <location>
        <begin position="1200"/>
        <end position="1220"/>
    </location>
</feature>
<dbReference type="SMART" id="SM00360">
    <property type="entry name" value="RRM"/>
    <property type="match status" value="2"/>
</dbReference>
<dbReference type="AlphaFoldDB" id="G7Y2I0"/>
<gene>
    <name evidence="4" type="ORF">CLF_100037</name>
</gene>
<dbReference type="InterPro" id="IPR035979">
    <property type="entry name" value="RBD_domain_sf"/>
</dbReference>
<evidence type="ECO:0000256" key="1">
    <source>
        <dbReference type="PROSITE-ProRule" id="PRU00176"/>
    </source>
</evidence>
<evidence type="ECO:0000313" key="5">
    <source>
        <dbReference type="Proteomes" id="UP000008909"/>
    </source>
</evidence>
<dbReference type="PROSITE" id="PS50102">
    <property type="entry name" value="RRM"/>
    <property type="match status" value="2"/>
</dbReference>
<dbReference type="GO" id="GO:0005654">
    <property type="term" value="C:nucleoplasm"/>
    <property type="evidence" value="ECO:0007669"/>
    <property type="project" value="TreeGrafter"/>
</dbReference>
<dbReference type="CDD" id="cd12259">
    <property type="entry name" value="RRM_SRSF11_SREK1"/>
    <property type="match status" value="1"/>
</dbReference>
<feature type="domain" description="RRM" evidence="3">
    <location>
        <begin position="671"/>
        <end position="744"/>
    </location>
</feature>
<feature type="region of interest" description="Disordered" evidence="2">
    <location>
        <begin position="922"/>
        <end position="1228"/>
    </location>
</feature>
<reference evidence="4" key="1">
    <citation type="journal article" date="2011" name="Genome Biol.">
        <title>The draft genome of the carcinogenic human liver fluke Clonorchis sinensis.</title>
        <authorList>
            <person name="Wang X."/>
            <person name="Chen W."/>
            <person name="Huang Y."/>
            <person name="Sun J."/>
            <person name="Men J."/>
            <person name="Liu H."/>
            <person name="Luo F."/>
            <person name="Guo L."/>
            <person name="Lv X."/>
            <person name="Deng C."/>
            <person name="Zhou C."/>
            <person name="Fan Y."/>
            <person name="Li X."/>
            <person name="Huang L."/>
            <person name="Hu Y."/>
            <person name="Liang C."/>
            <person name="Hu X."/>
            <person name="Xu J."/>
            <person name="Yu X."/>
        </authorList>
    </citation>
    <scope>NUCLEOTIDE SEQUENCE [LARGE SCALE GENOMIC DNA]</scope>
    <source>
        <strain evidence="4">Henan</strain>
    </source>
</reference>
<evidence type="ECO:0000256" key="2">
    <source>
        <dbReference type="SAM" id="MobiDB-lite"/>
    </source>
</evidence>
<feature type="compositionally biased region" description="Basic and acidic residues" evidence="2">
    <location>
        <begin position="1033"/>
        <end position="1087"/>
    </location>
</feature>
<dbReference type="Proteomes" id="UP000008909">
    <property type="component" value="Unassembled WGS sequence"/>
</dbReference>
<dbReference type="SUPFAM" id="SSF54928">
    <property type="entry name" value="RNA-binding domain, RBD"/>
    <property type="match status" value="2"/>
</dbReference>
<organism evidence="4 5">
    <name type="scientific">Clonorchis sinensis</name>
    <name type="common">Chinese liver fluke</name>
    <dbReference type="NCBI Taxonomy" id="79923"/>
    <lineage>
        <taxon>Eukaryota</taxon>
        <taxon>Metazoa</taxon>
        <taxon>Spiralia</taxon>
        <taxon>Lophotrochozoa</taxon>
        <taxon>Platyhelminthes</taxon>
        <taxon>Trematoda</taxon>
        <taxon>Digenea</taxon>
        <taxon>Opisthorchiida</taxon>
        <taxon>Opisthorchiata</taxon>
        <taxon>Opisthorchiidae</taxon>
        <taxon>Clonorchis</taxon>
    </lineage>
</organism>
<dbReference type="InterPro" id="IPR012677">
    <property type="entry name" value="Nucleotide-bd_a/b_plait_sf"/>
</dbReference>
<dbReference type="EMBL" id="DF142829">
    <property type="protein sequence ID" value="GAA47167.1"/>
    <property type="molecule type" value="Genomic_DNA"/>
</dbReference>
<dbReference type="PANTHER" id="PTHR32343">
    <property type="entry name" value="SERINE/ARGININE-RICH SPLICING FACTOR"/>
    <property type="match status" value="1"/>
</dbReference>
<dbReference type="CDD" id="cd12260">
    <property type="entry name" value="RRM2_SREK1"/>
    <property type="match status" value="1"/>
</dbReference>
<evidence type="ECO:0000259" key="3">
    <source>
        <dbReference type="PROSITE" id="PS50102"/>
    </source>
</evidence>